<dbReference type="AlphaFoldDB" id="A0A919UJ10"/>
<dbReference type="GO" id="GO:0022857">
    <property type="term" value="F:transmembrane transporter activity"/>
    <property type="evidence" value="ECO:0007669"/>
    <property type="project" value="InterPro"/>
</dbReference>
<feature type="transmembrane region" description="Helical" evidence="5">
    <location>
        <begin position="49"/>
        <end position="70"/>
    </location>
</feature>
<dbReference type="PANTHER" id="PTHR23501">
    <property type="entry name" value="MAJOR FACILITATOR SUPERFAMILY"/>
    <property type="match status" value="1"/>
</dbReference>
<keyword evidence="2 5" id="KW-0812">Transmembrane</keyword>
<sequence length="456" mass="47780">MRQAARTAVPRAAWAVFGAAAFIYFVAVVQRTALGVAGVEALERFGVEAIGLSMLSVVQISVYASLQLPAGAMLDRIGPRRVLAIGSLTMGAGQLMLAFTDSIWLALAARVLIGAGDAPVFIAATRLVSEWFPPRRAPLMVQITGTLGQIGQLASAIPVAFLLHQQGWSITFATLAALGLAAAAMSLWRVRMPEQELPHHAVPSATGAQGEVAPAAPAIASAGGAQPSLSMRDAIRPPGVKLGFWTHWTGLFSANTVALLWGVPFFVQGQGQSTAGASALLTLLVCTNITAAPIIGTLTARHPLRRSWLILGGAAMVTVAWAAILIPDTPRPWWQLALLIIALGFGGPVSLVGMDYARTFGPRGRLGTATGFVNIGGFAATVLSVLLVGAVLQIVSPGDSDYSLDDYRIALAAMAVPMAIGVTGVLVSRRRTRTQMAEQGIVVPPVRQAWRDGRRL</sequence>
<feature type="transmembrane region" description="Helical" evidence="5">
    <location>
        <begin position="242"/>
        <end position="263"/>
    </location>
</feature>
<protein>
    <submittedName>
        <fullName evidence="7">MFS transporter</fullName>
    </submittedName>
</protein>
<organism evidence="7 8">
    <name type="scientific">Demequina activiva</name>
    <dbReference type="NCBI Taxonomy" id="1582364"/>
    <lineage>
        <taxon>Bacteria</taxon>
        <taxon>Bacillati</taxon>
        <taxon>Actinomycetota</taxon>
        <taxon>Actinomycetes</taxon>
        <taxon>Micrococcales</taxon>
        <taxon>Demequinaceae</taxon>
        <taxon>Demequina</taxon>
    </lineage>
</organism>
<feature type="transmembrane region" description="Helical" evidence="5">
    <location>
        <begin position="333"/>
        <end position="352"/>
    </location>
</feature>
<feature type="transmembrane region" description="Helical" evidence="5">
    <location>
        <begin position="407"/>
        <end position="427"/>
    </location>
</feature>
<reference evidence="7" key="1">
    <citation type="submission" date="2021-01" db="EMBL/GenBank/DDBJ databases">
        <title>Whole genome shotgun sequence of Demequina activiva NBRC 110675.</title>
        <authorList>
            <person name="Komaki H."/>
            <person name="Tamura T."/>
        </authorList>
    </citation>
    <scope>NUCLEOTIDE SEQUENCE</scope>
    <source>
        <strain evidence="7">NBRC 110675</strain>
    </source>
</reference>
<dbReference type="RefSeq" id="WP_203653339.1">
    <property type="nucleotide sequence ID" value="NZ_BONR01000001.1"/>
</dbReference>
<dbReference type="EMBL" id="BONR01000001">
    <property type="protein sequence ID" value="GIG53906.1"/>
    <property type="molecule type" value="Genomic_DNA"/>
</dbReference>
<evidence type="ECO:0000259" key="6">
    <source>
        <dbReference type="PROSITE" id="PS50850"/>
    </source>
</evidence>
<feature type="transmembrane region" description="Helical" evidence="5">
    <location>
        <begin position="308"/>
        <end position="327"/>
    </location>
</feature>
<dbReference type="CDD" id="cd06174">
    <property type="entry name" value="MFS"/>
    <property type="match status" value="1"/>
</dbReference>
<dbReference type="SUPFAM" id="SSF103473">
    <property type="entry name" value="MFS general substrate transporter"/>
    <property type="match status" value="1"/>
</dbReference>
<proteinExistence type="predicted"/>
<accession>A0A919UJ10</accession>
<evidence type="ECO:0000256" key="4">
    <source>
        <dbReference type="ARBA" id="ARBA00023136"/>
    </source>
</evidence>
<feature type="transmembrane region" description="Helical" evidence="5">
    <location>
        <begin position="372"/>
        <end position="395"/>
    </location>
</feature>
<keyword evidence="8" id="KW-1185">Reference proteome</keyword>
<feature type="transmembrane region" description="Helical" evidence="5">
    <location>
        <begin position="275"/>
        <end position="296"/>
    </location>
</feature>
<dbReference type="Proteomes" id="UP000652354">
    <property type="component" value="Unassembled WGS sequence"/>
</dbReference>
<dbReference type="InterPro" id="IPR036259">
    <property type="entry name" value="MFS_trans_sf"/>
</dbReference>
<dbReference type="PROSITE" id="PS50850">
    <property type="entry name" value="MFS"/>
    <property type="match status" value="1"/>
</dbReference>
<comment type="subcellular location">
    <subcellularLocation>
        <location evidence="1">Cell membrane</location>
        <topology evidence="1">Multi-pass membrane protein</topology>
    </subcellularLocation>
</comment>
<keyword evidence="4 5" id="KW-0472">Membrane</keyword>
<feature type="transmembrane region" description="Helical" evidence="5">
    <location>
        <begin position="12"/>
        <end position="29"/>
    </location>
</feature>
<dbReference type="InterPro" id="IPR020846">
    <property type="entry name" value="MFS_dom"/>
</dbReference>
<dbReference type="InterPro" id="IPR011701">
    <property type="entry name" value="MFS"/>
</dbReference>
<dbReference type="PANTHER" id="PTHR23501:SF194">
    <property type="entry name" value="EFFLUX PUMP ANTIBIOTIC RESISTANCE PROTEIN"/>
    <property type="match status" value="1"/>
</dbReference>
<name>A0A919UJ10_9MICO</name>
<evidence type="ECO:0000256" key="3">
    <source>
        <dbReference type="ARBA" id="ARBA00022989"/>
    </source>
</evidence>
<feature type="transmembrane region" description="Helical" evidence="5">
    <location>
        <begin position="82"/>
        <end position="99"/>
    </location>
</feature>
<dbReference type="GO" id="GO:0005886">
    <property type="term" value="C:plasma membrane"/>
    <property type="evidence" value="ECO:0007669"/>
    <property type="project" value="UniProtKB-SubCell"/>
</dbReference>
<feature type="transmembrane region" description="Helical" evidence="5">
    <location>
        <begin position="167"/>
        <end position="188"/>
    </location>
</feature>
<gene>
    <name evidence="7" type="ORF">Dac01nite_06580</name>
</gene>
<dbReference type="Gene3D" id="1.20.1250.20">
    <property type="entry name" value="MFS general substrate transporter like domains"/>
    <property type="match status" value="2"/>
</dbReference>
<evidence type="ECO:0000256" key="1">
    <source>
        <dbReference type="ARBA" id="ARBA00004651"/>
    </source>
</evidence>
<evidence type="ECO:0000256" key="5">
    <source>
        <dbReference type="SAM" id="Phobius"/>
    </source>
</evidence>
<feature type="domain" description="Major facilitator superfamily (MFS) profile" evidence="6">
    <location>
        <begin position="16"/>
        <end position="433"/>
    </location>
</feature>
<evidence type="ECO:0000313" key="7">
    <source>
        <dbReference type="EMBL" id="GIG53906.1"/>
    </source>
</evidence>
<evidence type="ECO:0000313" key="8">
    <source>
        <dbReference type="Proteomes" id="UP000652354"/>
    </source>
</evidence>
<evidence type="ECO:0000256" key="2">
    <source>
        <dbReference type="ARBA" id="ARBA00022692"/>
    </source>
</evidence>
<comment type="caution">
    <text evidence="7">The sequence shown here is derived from an EMBL/GenBank/DDBJ whole genome shotgun (WGS) entry which is preliminary data.</text>
</comment>
<keyword evidence="3 5" id="KW-1133">Transmembrane helix</keyword>
<dbReference type="Pfam" id="PF07690">
    <property type="entry name" value="MFS_1"/>
    <property type="match status" value="1"/>
</dbReference>